<organism evidence="1">
    <name type="scientific">Ananas comosus var. bracteatus</name>
    <name type="common">red pineapple</name>
    <dbReference type="NCBI Taxonomy" id="296719"/>
    <lineage>
        <taxon>Eukaryota</taxon>
        <taxon>Viridiplantae</taxon>
        <taxon>Streptophyta</taxon>
        <taxon>Embryophyta</taxon>
        <taxon>Tracheophyta</taxon>
        <taxon>Spermatophyta</taxon>
        <taxon>Magnoliopsida</taxon>
        <taxon>Liliopsida</taxon>
        <taxon>Poales</taxon>
        <taxon>Bromeliaceae</taxon>
        <taxon>Bromelioideae</taxon>
        <taxon>Ananas</taxon>
    </lineage>
</organism>
<dbReference type="EMBL" id="LR862148">
    <property type="protein sequence ID" value="CAD1830399.1"/>
    <property type="molecule type" value="Genomic_DNA"/>
</dbReference>
<dbReference type="AlphaFoldDB" id="A0A6V7PHU9"/>
<protein>
    <submittedName>
        <fullName evidence="1">Uncharacterized protein</fullName>
    </submittedName>
</protein>
<gene>
    <name evidence="1" type="ORF">CB5_LOCUS13610</name>
</gene>
<evidence type="ECO:0000313" key="1">
    <source>
        <dbReference type="EMBL" id="CAD1830399.1"/>
    </source>
</evidence>
<name>A0A6V7PHU9_ANACO</name>
<sequence>MTDEVGEAASKDQECQGEVKVTLHAYGKKASNDRRIEAIDEHQKGKTGLLHSSALGKERFSGVGEVINSFSGQGTYKEALLRRCFRRLAKDHKAAASRDPVRCLKCLRFGHRANQYKDKRKYNVVDSMYRPYQRLGHAPVLKVFIPYTEKYLRRLELRRNAVLTDVLQPANLGSDPITTIKNAMARRFGGYTDDFAVARKVLTLNDFSTRCYAWGQYRNTCLGPPF</sequence>
<accession>A0A6V7PHU9</accession>
<proteinExistence type="predicted"/>
<reference evidence="1" key="1">
    <citation type="submission" date="2020-07" db="EMBL/GenBank/DDBJ databases">
        <authorList>
            <person name="Lin J."/>
        </authorList>
    </citation>
    <scope>NUCLEOTIDE SEQUENCE</scope>
</reference>